<dbReference type="EMBL" id="BAAAZT010000057">
    <property type="protein sequence ID" value="GAA3903242.1"/>
    <property type="molecule type" value="Genomic_DNA"/>
</dbReference>
<organism evidence="1 2">
    <name type="scientific">Halomonas cibimaris</name>
    <dbReference type="NCBI Taxonomy" id="657012"/>
    <lineage>
        <taxon>Bacteria</taxon>
        <taxon>Pseudomonadati</taxon>
        <taxon>Pseudomonadota</taxon>
        <taxon>Gammaproteobacteria</taxon>
        <taxon>Oceanospirillales</taxon>
        <taxon>Halomonadaceae</taxon>
        <taxon>Halomonas</taxon>
    </lineage>
</organism>
<dbReference type="Proteomes" id="UP001500133">
    <property type="component" value="Unassembled WGS sequence"/>
</dbReference>
<evidence type="ECO:0000313" key="2">
    <source>
        <dbReference type="Proteomes" id="UP001500133"/>
    </source>
</evidence>
<name>A0ABP7LLI3_9GAMM</name>
<keyword evidence="2" id="KW-1185">Reference proteome</keyword>
<comment type="caution">
    <text evidence="1">The sequence shown here is derived from an EMBL/GenBank/DDBJ whole genome shotgun (WGS) entry which is preliminary data.</text>
</comment>
<protein>
    <submittedName>
        <fullName evidence="1">Uncharacterized protein</fullName>
    </submittedName>
</protein>
<evidence type="ECO:0000313" key="1">
    <source>
        <dbReference type="EMBL" id="GAA3903242.1"/>
    </source>
</evidence>
<proteinExistence type="predicted"/>
<accession>A0ABP7LLI3</accession>
<reference evidence="2" key="1">
    <citation type="journal article" date="2019" name="Int. J. Syst. Evol. Microbiol.">
        <title>The Global Catalogue of Microorganisms (GCM) 10K type strain sequencing project: providing services to taxonomists for standard genome sequencing and annotation.</title>
        <authorList>
            <consortium name="The Broad Institute Genomics Platform"/>
            <consortium name="The Broad Institute Genome Sequencing Center for Infectious Disease"/>
            <person name="Wu L."/>
            <person name="Ma J."/>
        </authorList>
    </citation>
    <scope>NUCLEOTIDE SEQUENCE [LARGE SCALE GENOMIC DNA]</scope>
    <source>
        <strain evidence="2">JCM 16914</strain>
    </source>
</reference>
<gene>
    <name evidence="1" type="ORF">GCM10022228_11900</name>
</gene>
<sequence length="70" mass="7492">MQIAVVLEEVQMPPGLVGEVMGRAGLAVLRVRVEAASLSLDIGVQAMRRHGGIQVLVLENPERFKAQAEG</sequence>